<accession>A6TNB6</accession>
<dbReference type="STRING" id="293826.Amet_1488"/>
<dbReference type="HOGENOM" id="CLU_1583117_0_0_9"/>
<evidence type="ECO:0000313" key="3">
    <source>
        <dbReference type="Proteomes" id="UP000001572"/>
    </source>
</evidence>
<reference evidence="3" key="1">
    <citation type="journal article" date="2016" name="Genome Announc.">
        <title>Complete genome sequence of Alkaliphilus metalliredigens strain QYMF, an alkaliphilic and metal-reducing bacterium isolated from borax-contaminated leachate ponds.</title>
        <authorList>
            <person name="Hwang C."/>
            <person name="Copeland A."/>
            <person name="Lucas S."/>
            <person name="Lapidus A."/>
            <person name="Barry K."/>
            <person name="Detter J.C."/>
            <person name="Glavina Del Rio T."/>
            <person name="Hammon N."/>
            <person name="Israni S."/>
            <person name="Dalin E."/>
            <person name="Tice H."/>
            <person name="Pitluck S."/>
            <person name="Chertkov O."/>
            <person name="Brettin T."/>
            <person name="Bruce D."/>
            <person name="Han C."/>
            <person name="Schmutz J."/>
            <person name="Larimer F."/>
            <person name="Land M.L."/>
            <person name="Hauser L."/>
            <person name="Kyrpides N."/>
            <person name="Mikhailova N."/>
            <person name="Ye Q."/>
            <person name="Zhou J."/>
            <person name="Richardson P."/>
            <person name="Fields M.W."/>
        </authorList>
    </citation>
    <scope>NUCLEOTIDE SEQUENCE [LARGE SCALE GENOMIC DNA]</scope>
    <source>
        <strain evidence="3">QYMF</strain>
    </source>
</reference>
<dbReference type="Proteomes" id="UP000001572">
    <property type="component" value="Chromosome"/>
</dbReference>
<organism evidence="2 3">
    <name type="scientific">Alkaliphilus metalliredigens (strain QYMF)</name>
    <dbReference type="NCBI Taxonomy" id="293826"/>
    <lineage>
        <taxon>Bacteria</taxon>
        <taxon>Bacillati</taxon>
        <taxon>Bacillota</taxon>
        <taxon>Clostridia</taxon>
        <taxon>Peptostreptococcales</taxon>
        <taxon>Natronincolaceae</taxon>
        <taxon>Alkaliphilus</taxon>
    </lineage>
</organism>
<dbReference type="AlphaFoldDB" id="A6TNB6"/>
<evidence type="ECO:0000256" key="1">
    <source>
        <dbReference type="SAM" id="Phobius"/>
    </source>
</evidence>
<keyword evidence="3" id="KW-1185">Reference proteome</keyword>
<sequence>MNIEVLIEFLDAYNLPWLLLAIISWLAIYFSCSLQQFFHALPVAIWTMIVGGILEKFFIDHKFWIDRFILIPVGELDLFVIIGPFFCLGLLLIRFLPKDRSKKCLLILLFSALSTIIEALSIELGFLEYRQGKWSALHSLVAYTLGLMSALGFYYVYYSKRISNSKYH</sequence>
<keyword evidence="1" id="KW-0812">Transmembrane</keyword>
<feature type="transmembrane region" description="Helical" evidence="1">
    <location>
        <begin position="37"/>
        <end position="58"/>
    </location>
</feature>
<feature type="transmembrane region" description="Helical" evidence="1">
    <location>
        <begin position="104"/>
        <end position="122"/>
    </location>
</feature>
<proteinExistence type="predicted"/>
<keyword evidence="1" id="KW-0472">Membrane</keyword>
<dbReference type="KEGG" id="amt:Amet_1488"/>
<dbReference type="RefSeq" id="WP_012062722.1">
    <property type="nucleotide sequence ID" value="NC_009633.1"/>
</dbReference>
<protein>
    <submittedName>
        <fullName evidence="2">Uncharacterized protein</fullName>
    </submittedName>
</protein>
<dbReference type="OrthoDB" id="1953761at2"/>
<evidence type="ECO:0000313" key="2">
    <source>
        <dbReference type="EMBL" id="ABR47684.1"/>
    </source>
</evidence>
<gene>
    <name evidence="2" type="ordered locus">Amet_1488</name>
</gene>
<feature type="transmembrane region" description="Helical" evidence="1">
    <location>
        <begin position="134"/>
        <end position="157"/>
    </location>
</feature>
<keyword evidence="1" id="KW-1133">Transmembrane helix</keyword>
<feature type="transmembrane region" description="Helical" evidence="1">
    <location>
        <begin position="78"/>
        <end position="97"/>
    </location>
</feature>
<dbReference type="EMBL" id="CP000724">
    <property type="protein sequence ID" value="ABR47684.1"/>
    <property type="molecule type" value="Genomic_DNA"/>
</dbReference>
<name>A6TNB6_ALKMQ</name>
<feature type="transmembrane region" description="Helical" evidence="1">
    <location>
        <begin position="12"/>
        <end position="30"/>
    </location>
</feature>